<dbReference type="InterPro" id="IPR002182">
    <property type="entry name" value="NB-ARC"/>
</dbReference>
<dbReference type="Pfam" id="PF13374">
    <property type="entry name" value="TPR_10"/>
    <property type="match status" value="2"/>
</dbReference>
<evidence type="ECO:0000313" key="3">
    <source>
        <dbReference type="Proteomes" id="UP000664169"/>
    </source>
</evidence>
<dbReference type="PANTHER" id="PTHR46082:SF11">
    <property type="entry name" value="AAA+ ATPASE DOMAIN-CONTAINING PROTEIN-RELATED"/>
    <property type="match status" value="1"/>
</dbReference>
<dbReference type="Gene3D" id="3.40.50.300">
    <property type="entry name" value="P-loop containing nucleotide triphosphate hydrolases"/>
    <property type="match status" value="1"/>
</dbReference>
<dbReference type="SUPFAM" id="SSF48452">
    <property type="entry name" value="TPR-like"/>
    <property type="match status" value="2"/>
</dbReference>
<accession>A0A8H3IJZ0</accession>
<dbReference type="Proteomes" id="UP000664169">
    <property type="component" value="Unassembled WGS sequence"/>
</dbReference>
<dbReference type="PANTHER" id="PTHR46082">
    <property type="entry name" value="ATP/GTP-BINDING PROTEIN-RELATED"/>
    <property type="match status" value="1"/>
</dbReference>
<dbReference type="EMBL" id="CAJPDQ010000017">
    <property type="protein sequence ID" value="CAF9921623.1"/>
    <property type="molecule type" value="Genomic_DNA"/>
</dbReference>
<name>A0A8H3IJZ0_9LECA</name>
<reference evidence="2" key="1">
    <citation type="submission" date="2021-03" db="EMBL/GenBank/DDBJ databases">
        <authorList>
            <person name="Tagirdzhanova G."/>
        </authorList>
    </citation>
    <scope>NUCLEOTIDE SEQUENCE</scope>
</reference>
<dbReference type="Pfam" id="PF00931">
    <property type="entry name" value="NB-ARC"/>
    <property type="match status" value="1"/>
</dbReference>
<gene>
    <name evidence="2" type="ORF">GOMPHAMPRED_002338</name>
</gene>
<dbReference type="InterPro" id="IPR053137">
    <property type="entry name" value="NLR-like"/>
</dbReference>
<dbReference type="SUPFAM" id="SSF52540">
    <property type="entry name" value="P-loop containing nucleoside triphosphate hydrolases"/>
    <property type="match status" value="1"/>
</dbReference>
<proteinExistence type="predicted"/>
<dbReference type="Pfam" id="PF13424">
    <property type="entry name" value="TPR_12"/>
    <property type="match status" value="1"/>
</dbReference>
<dbReference type="OrthoDB" id="5986190at2759"/>
<feature type="domain" description="NB-ARC" evidence="1">
    <location>
        <begin position="72"/>
        <end position="216"/>
    </location>
</feature>
<dbReference type="SMART" id="SM00028">
    <property type="entry name" value="TPR"/>
    <property type="match status" value="4"/>
</dbReference>
<sequence>MTSYETTFNPNSGLQVGHNSGNIYYASSAPGREVDTAFDVPDLLSPFFTGRKDEIARLKEIYQASRTSGPARCIVYGMPGLGKTQLALRFAHSSKEDYLFIFWISGASIEKFNSGFLGIFDHFGGEARDESARNRAVKKWLENQEKRWLLIIDNVNEQTAPHLRDMLPVKNAKGNVLITTRYQSIAESLEFAHGEKHSAMELPNLEEGDAVDLFFAIRHKHRQDTDSSEYEDAKIIAKKVGCLPLAIDQAASLSNTPGQTVRKVMEIYHSPESNEALEWDSETTKHESMSVMACFGPVLDQLDRSSPEASILLRIFAFLDPESIPIELLKNGIIDFEPRKHDTSSPQPSGKRRIEEHLQKKNTKVNSQAISYNINDKDLEDETDMQRLRAVFGSPVKLQKLIQALRRLSIVKVKDHENFWIHDLVHQLIRQNLMNEDQRARWLQVAIDVVGRSSRHIENPHEVDQWKETAKFVTHIHKLRGHLTMQKKDDEMLIYLEDWIVCYLDARGSYAEAAKILDRLTGKGRIVSGKQDSTILRHVSSAAIMYHKLGRLEEAEMLHLKVLPSRKKFLAQTYSRQGRLNDAEDLQVKVLAITKKVLGAEHPHTLLNMTSLAQIYCRQGRLNDAEDLLVKALAMKKKVLGAEHPDTLISMGNLATTYYEQGRLNEAEDLLVKVLAMRKKVFGAEHPDTLISMGNLATTYYKQGRLNEAEDLCAEVLAVRTRVLGADHTETLTTLNNYAIILKRCRQFDGRLC</sequence>
<dbReference type="Gene3D" id="1.25.40.10">
    <property type="entry name" value="Tetratricopeptide repeat domain"/>
    <property type="match status" value="2"/>
</dbReference>
<protein>
    <recommendedName>
        <fullName evidence="1">NB-ARC domain-containing protein</fullName>
    </recommendedName>
</protein>
<dbReference type="AlphaFoldDB" id="A0A8H3IJZ0"/>
<dbReference type="InterPro" id="IPR019734">
    <property type="entry name" value="TPR_rpt"/>
</dbReference>
<keyword evidence="3" id="KW-1185">Reference proteome</keyword>
<dbReference type="InterPro" id="IPR027417">
    <property type="entry name" value="P-loop_NTPase"/>
</dbReference>
<organism evidence="2 3">
    <name type="scientific">Gomphillus americanus</name>
    <dbReference type="NCBI Taxonomy" id="1940652"/>
    <lineage>
        <taxon>Eukaryota</taxon>
        <taxon>Fungi</taxon>
        <taxon>Dikarya</taxon>
        <taxon>Ascomycota</taxon>
        <taxon>Pezizomycotina</taxon>
        <taxon>Lecanoromycetes</taxon>
        <taxon>OSLEUM clade</taxon>
        <taxon>Ostropomycetidae</taxon>
        <taxon>Ostropales</taxon>
        <taxon>Graphidaceae</taxon>
        <taxon>Gomphilloideae</taxon>
        <taxon>Gomphillus</taxon>
    </lineage>
</organism>
<comment type="caution">
    <text evidence="2">The sequence shown here is derived from an EMBL/GenBank/DDBJ whole genome shotgun (WGS) entry which is preliminary data.</text>
</comment>
<evidence type="ECO:0000259" key="1">
    <source>
        <dbReference type="Pfam" id="PF00931"/>
    </source>
</evidence>
<dbReference type="GO" id="GO:0043531">
    <property type="term" value="F:ADP binding"/>
    <property type="evidence" value="ECO:0007669"/>
    <property type="project" value="InterPro"/>
</dbReference>
<dbReference type="InterPro" id="IPR011990">
    <property type="entry name" value="TPR-like_helical_dom_sf"/>
</dbReference>
<evidence type="ECO:0000313" key="2">
    <source>
        <dbReference type="EMBL" id="CAF9921623.1"/>
    </source>
</evidence>